<keyword evidence="1" id="KW-1133">Transmembrane helix</keyword>
<dbReference type="Proteomes" id="UP000600865">
    <property type="component" value="Unassembled WGS sequence"/>
</dbReference>
<comment type="caution">
    <text evidence="2">The sequence shown here is derived from an EMBL/GenBank/DDBJ whole genome shotgun (WGS) entry which is preliminary data.</text>
</comment>
<gene>
    <name evidence="2" type="ORF">GCM10011309_14040</name>
</gene>
<protein>
    <submittedName>
        <fullName evidence="2">Uncharacterized protein</fullName>
    </submittedName>
</protein>
<reference evidence="2 3" key="1">
    <citation type="journal article" date="2014" name="Int. J. Syst. Evol. Microbiol.">
        <title>Complete genome sequence of Corynebacterium casei LMG S-19264T (=DSM 44701T), isolated from a smear-ripened cheese.</title>
        <authorList>
            <consortium name="US DOE Joint Genome Institute (JGI-PGF)"/>
            <person name="Walter F."/>
            <person name="Albersmeier A."/>
            <person name="Kalinowski J."/>
            <person name="Ruckert C."/>
        </authorList>
    </citation>
    <scope>NUCLEOTIDE SEQUENCE [LARGE SCALE GENOMIC DNA]</scope>
    <source>
        <strain evidence="2 3">KCTC 23968</strain>
    </source>
</reference>
<keyword evidence="1" id="KW-0472">Membrane</keyword>
<keyword evidence="3" id="KW-1185">Reference proteome</keyword>
<evidence type="ECO:0000313" key="2">
    <source>
        <dbReference type="EMBL" id="GGX64963.1"/>
    </source>
</evidence>
<evidence type="ECO:0000313" key="3">
    <source>
        <dbReference type="Proteomes" id="UP000600865"/>
    </source>
</evidence>
<feature type="transmembrane region" description="Helical" evidence="1">
    <location>
        <begin position="7"/>
        <end position="25"/>
    </location>
</feature>
<proteinExistence type="predicted"/>
<feature type="transmembrane region" description="Helical" evidence="1">
    <location>
        <begin position="40"/>
        <end position="59"/>
    </location>
</feature>
<accession>A0A918NDQ7</accession>
<organism evidence="2 3">
    <name type="scientific">Litorimonas cladophorae</name>
    <dbReference type="NCBI Taxonomy" id="1220491"/>
    <lineage>
        <taxon>Bacteria</taxon>
        <taxon>Pseudomonadati</taxon>
        <taxon>Pseudomonadota</taxon>
        <taxon>Alphaproteobacteria</taxon>
        <taxon>Maricaulales</taxon>
        <taxon>Robiginitomaculaceae</taxon>
    </lineage>
</organism>
<dbReference type="AlphaFoldDB" id="A0A918NDQ7"/>
<dbReference type="EMBL" id="BMYV01000001">
    <property type="protein sequence ID" value="GGX64963.1"/>
    <property type="molecule type" value="Genomic_DNA"/>
</dbReference>
<keyword evidence="1" id="KW-0812">Transmembrane</keyword>
<name>A0A918NDQ7_9PROT</name>
<sequence length="74" mass="8145">MNQNIGALIGALTGLIIAAFLIFWLPQDFSGNTKGATRDGWIMLMALTALGMFAGWNGYRVAWSEPIRKSEQKI</sequence>
<evidence type="ECO:0000256" key="1">
    <source>
        <dbReference type="SAM" id="Phobius"/>
    </source>
</evidence>